<evidence type="ECO:0000256" key="2">
    <source>
        <dbReference type="ARBA" id="ARBA00004752"/>
    </source>
</evidence>
<dbReference type="InterPro" id="IPR004101">
    <property type="entry name" value="Mur_ligase_C"/>
</dbReference>
<evidence type="ECO:0000256" key="5">
    <source>
        <dbReference type="ARBA" id="ARBA00022618"/>
    </source>
</evidence>
<feature type="domain" description="Mur ligase C-terminal" evidence="10">
    <location>
        <begin position="330"/>
        <end position="446"/>
    </location>
</feature>
<sequence>MSFFCTSHIVIIIITIVIREPPSVTCCRQNIEMRQLDGKYENQVVAVFGLGKTGLSTIQAFGQSNVSKTYAWDDNQQRVTNAKTICPPGTIFTPPQEWNWRELKTLILSPGVPFSYPKPHEVVQLAKKSNCEIKSDIDLFLEMKTDQQKVIAVTGTNGKSTTTSLIGHILQLAGKKVSVGGNLGNPVLNLDNDSDIYVIELSSFQIELMNEFDVDVGVLLNITPDHLDRHGNMENYVEIKKKLIDRSKVAVIGCDNRITARIFDQFAGNKISVLASTSPFSNSNINQGEAKINVISNAENIAAACAVCEILGIDGNVVVNGIKSFAGLKHRNEPLGRVSNVFFVNDSKATNAESTQKAISSYKRIHWIVGGRSKEGGIESLREYFSNIEKAYLIGESTEAFANTLNEGGVNYVKCGDLETAFRMAFEEASKNSEEDQATVLLSPSCASYDQWRNFEERGEAFCRMFERLKSR</sequence>
<dbReference type="GO" id="GO:0008360">
    <property type="term" value="P:regulation of cell shape"/>
    <property type="evidence" value="ECO:0007669"/>
    <property type="project" value="InterPro"/>
</dbReference>
<dbReference type="InterPro" id="IPR036565">
    <property type="entry name" value="Mur-like_cat_sf"/>
</dbReference>
<dbReference type="AlphaFoldDB" id="S5NFD3"/>
<evidence type="ECO:0000256" key="7">
    <source>
        <dbReference type="ARBA" id="ARBA00022840"/>
    </source>
</evidence>
<dbReference type="PROSITE" id="PS01011">
    <property type="entry name" value="FOLYLPOLYGLU_SYNT_1"/>
    <property type="match status" value="1"/>
</dbReference>
<evidence type="ECO:0000256" key="8">
    <source>
        <dbReference type="ARBA" id="ARBA00023306"/>
    </source>
</evidence>
<dbReference type="UniPathway" id="UPA00219"/>
<reference evidence="12" key="1">
    <citation type="journal article" date="2013" name="Cell">
        <title>Horizontal gene transfer from diverse bacteria to an insect genome enables a tripartite nested mealybug symbiosis.</title>
        <authorList>
            <person name="Husnik F."/>
            <person name="Nikoh N."/>
            <person name="Koga R."/>
            <person name="Ross L."/>
            <person name="Duncan R.P."/>
            <person name="Fujie M."/>
            <person name="Tanaka M."/>
            <person name="Satoh N."/>
            <person name="Bachtrog D."/>
            <person name="Wilson A.C."/>
            <person name="von Dohlen C.D."/>
            <person name="Fukatsu T."/>
            <person name="McCutcheon J.P."/>
        </authorList>
    </citation>
    <scope>NUCLEOTIDE SEQUENCE</scope>
</reference>
<dbReference type="SUPFAM" id="SSF53623">
    <property type="entry name" value="MurD-like peptide ligases, catalytic domain"/>
    <property type="match status" value="1"/>
</dbReference>
<keyword evidence="6" id="KW-0547">Nucleotide-binding</keyword>
<evidence type="ECO:0000256" key="9">
    <source>
        <dbReference type="SAM" id="SignalP"/>
    </source>
</evidence>
<keyword evidence="9" id="KW-0732">Signal</keyword>
<dbReference type="InterPro" id="IPR018109">
    <property type="entry name" value="Folylpolyglutamate_synth_CS"/>
</dbReference>
<protein>
    <submittedName>
        <fullName evidence="12">UDP-N-acetylmuramoyl-L-alanine:D-glutamate ligase</fullName>
    </submittedName>
</protein>
<evidence type="ECO:0000256" key="6">
    <source>
        <dbReference type="ARBA" id="ARBA00022741"/>
    </source>
</evidence>
<feature type="domain" description="Mur ligase central" evidence="11">
    <location>
        <begin position="153"/>
        <end position="275"/>
    </location>
</feature>
<dbReference type="InterPro" id="IPR036291">
    <property type="entry name" value="NAD(P)-bd_dom_sf"/>
</dbReference>
<comment type="pathway">
    <text evidence="2">Cell wall biogenesis; peptidoglycan biosynthesis.</text>
</comment>
<accession>S5NFD3</accession>
<name>S5NFD3_9HEMI</name>
<dbReference type="GO" id="GO:0004326">
    <property type="term" value="F:tetrahydrofolylpolyglutamate synthase activity"/>
    <property type="evidence" value="ECO:0007669"/>
    <property type="project" value="InterPro"/>
</dbReference>
<keyword evidence="4 12" id="KW-0436">Ligase</keyword>
<dbReference type="NCBIfam" id="TIGR01087">
    <property type="entry name" value="murD"/>
    <property type="match status" value="1"/>
</dbReference>
<evidence type="ECO:0000259" key="11">
    <source>
        <dbReference type="Pfam" id="PF08245"/>
    </source>
</evidence>
<dbReference type="GO" id="GO:0005737">
    <property type="term" value="C:cytoplasm"/>
    <property type="evidence" value="ECO:0007669"/>
    <property type="project" value="UniProtKB-SubCell"/>
</dbReference>
<dbReference type="Gene3D" id="3.40.1190.10">
    <property type="entry name" value="Mur-like, catalytic domain"/>
    <property type="match status" value="1"/>
</dbReference>
<evidence type="ECO:0000313" key="12">
    <source>
        <dbReference type="EMBL" id="AGR65719.1"/>
    </source>
</evidence>
<dbReference type="Pfam" id="PF08245">
    <property type="entry name" value="Mur_ligase_M"/>
    <property type="match status" value="1"/>
</dbReference>
<keyword evidence="8" id="KW-0131">Cell cycle</keyword>
<dbReference type="CDD" id="cd04868">
    <property type="entry name" value="ACT_AK-like"/>
    <property type="match status" value="1"/>
</dbReference>
<dbReference type="InterPro" id="IPR013221">
    <property type="entry name" value="Mur_ligase_cen"/>
</dbReference>
<dbReference type="HAMAP" id="MF_00639">
    <property type="entry name" value="MurD"/>
    <property type="match status" value="1"/>
</dbReference>
<comment type="subcellular location">
    <subcellularLocation>
        <location evidence="1">Cytoplasm</location>
    </subcellularLocation>
</comment>
<dbReference type="Gene3D" id="3.90.190.20">
    <property type="entry name" value="Mur ligase, C-terminal domain"/>
    <property type="match status" value="1"/>
</dbReference>
<feature type="chain" id="PRO_5004538310" evidence="9">
    <location>
        <begin position="20"/>
        <end position="472"/>
    </location>
</feature>
<dbReference type="OrthoDB" id="10070750at2759"/>
<dbReference type="PANTHER" id="PTHR43692:SF1">
    <property type="entry name" value="UDP-N-ACETYLMURAMOYLALANINE--D-GLUTAMATE LIGASE"/>
    <property type="match status" value="1"/>
</dbReference>
<reference evidence="12" key="2">
    <citation type="submission" date="2013-05" db="EMBL/GenBank/DDBJ databases">
        <authorList>
            <person name="McCutcheon J."/>
        </authorList>
    </citation>
    <scope>NUCLEOTIDE SEQUENCE</scope>
</reference>
<keyword evidence="7" id="KW-0067">ATP-binding</keyword>
<dbReference type="SUPFAM" id="SSF51735">
    <property type="entry name" value="NAD(P)-binding Rossmann-fold domains"/>
    <property type="match status" value="1"/>
</dbReference>
<dbReference type="Pfam" id="PF02875">
    <property type="entry name" value="Mur_ligase_C"/>
    <property type="match status" value="1"/>
</dbReference>
<evidence type="ECO:0000256" key="4">
    <source>
        <dbReference type="ARBA" id="ARBA00022598"/>
    </source>
</evidence>
<evidence type="ECO:0000256" key="1">
    <source>
        <dbReference type="ARBA" id="ARBA00004496"/>
    </source>
</evidence>
<dbReference type="PANTHER" id="PTHR43692">
    <property type="entry name" value="UDP-N-ACETYLMURAMOYLALANINE--D-GLUTAMATE LIGASE"/>
    <property type="match status" value="1"/>
</dbReference>
<dbReference type="RefSeq" id="XP_065208967.1">
    <property type="nucleotide sequence ID" value="XM_065352895.1"/>
</dbReference>
<keyword evidence="3" id="KW-0963">Cytoplasm</keyword>
<dbReference type="GeneID" id="135837573"/>
<proteinExistence type="evidence at transcript level"/>
<dbReference type="GO" id="GO:0051301">
    <property type="term" value="P:cell division"/>
    <property type="evidence" value="ECO:0007669"/>
    <property type="project" value="UniProtKB-KW"/>
</dbReference>
<feature type="signal peptide" evidence="9">
    <location>
        <begin position="1"/>
        <end position="19"/>
    </location>
</feature>
<dbReference type="GO" id="GO:0008764">
    <property type="term" value="F:UDP-N-acetylmuramoylalanine-D-glutamate ligase activity"/>
    <property type="evidence" value="ECO:0007669"/>
    <property type="project" value="UniProtKB-EC"/>
</dbReference>
<evidence type="ECO:0000259" key="10">
    <source>
        <dbReference type="Pfam" id="PF02875"/>
    </source>
</evidence>
<dbReference type="Gene3D" id="3.40.50.720">
    <property type="entry name" value="NAD(P)-binding Rossmann-like Domain"/>
    <property type="match status" value="1"/>
</dbReference>
<dbReference type="EMBL" id="KF021969">
    <property type="protein sequence ID" value="AGR65719.1"/>
    <property type="molecule type" value="mRNA"/>
</dbReference>
<dbReference type="InterPro" id="IPR005762">
    <property type="entry name" value="MurD"/>
</dbReference>
<keyword evidence="5" id="KW-0132">Cell division</keyword>
<dbReference type="InterPro" id="IPR036615">
    <property type="entry name" value="Mur_ligase_C_dom_sf"/>
</dbReference>
<organism evidence="12">
    <name type="scientific">Planococcus citri</name>
    <name type="common">citrus mealybug</name>
    <dbReference type="NCBI Taxonomy" id="170843"/>
    <lineage>
        <taxon>Eukaryota</taxon>
        <taxon>Metazoa</taxon>
        <taxon>Ecdysozoa</taxon>
        <taxon>Arthropoda</taxon>
        <taxon>Hexapoda</taxon>
        <taxon>Insecta</taxon>
        <taxon>Pterygota</taxon>
        <taxon>Neoptera</taxon>
        <taxon>Paraneoptera</taxon>
        <taxon>Hemiptera</taxon>
        <taxon>Sternorrhyncha</taxon>
        <taxon>Coccoidea</taxon>
        <taxon>Pseudococcidae</taxon>
        <taxon>Planococcus</taxon>
    </lineage>
</organism>
<dbReference type="GO" id="GO:0005524">
    <property type="term" value="F:ATP binding"/>
    <property type="evidence" value="ECO:0007669"/>
    <property type="project" value="UniProtKB-KW"/>
</dbReference>
<evidence type="ECO:0000256" key="3">
    <source>
        <dbReference type="ARBA" id="ARBA00022490"/>
    </source>
</evidence>
<dbReference type="SUPFAM" id="SSF53244">
    <property type="entry name" value="MurD-like peptide ligases, peptide-binding domain"/>
    <property type="match status" value="1"/>
</dbReference>